<protein>
    <submittedName>
        <fullName evidence="1">Uncharacterized protein</fullName>
    </submittedName>
</protein>
<accession>A0ACC2LE16</accession>
<keyword evidence="2" id="KW-1185">Reference proteome</keyword>
<sequence length="263" mass="28814">MASAAAAVAIAVHHLLRPPSPSLCYLKPFLQRTLPTFFFSSSPRLFCTPSASLTHLQIPSPIDSYNPITPSEEEYESSSDDDGEEDFESQPLGGEEEEEGGVVTSEIPITAASASASSSVKAPDLSIKEKKELAAYAHSLGKKLKIQQVGKSGVTSSLATSFIETLEANEILKLKVHNSCPGEMPDVVRQLEEATGSVAVGQIGRSVILYRPSLRKMEEAEKKKQQLRRRFSKPFRPKPTEAKKKPVWRVSNRGRRGSSRFET</sequence>
<dbReference type="Proteomes" id="UP001234297">
    <property type="component" value="Chromosome 7"/>
</dbReference>
<dbReference type="EMBL" id="CM056815">
    <property type="protein sequence ID" value="KAJ8631505.1"/>
    <property type="molecule type" value="Genomic_DNA"/>
</dbReference>
<gene>
    <name evidence="1" type="ORF">MRB53_024828</name>
</gene>
<comment type="caution">
    <text evidence="1">The sequence shown here is derived from an EMBL/GenBank/DDBJ whole genome shotgun (WGS) entry which is preliminary data.</text>
</comment>
<proteinExistence type="predicted"/>
<reference evidence="1 2" key="1">
    <citation type="journal article" date="2022" name="Hortic Res">
        <title>A haplotype resolved chromosomal level avocado genome allows analysis of novel avocado genes.</title>
        <authorList>
            <person name="Nath O."/>
            <person name="Fletcher S.J."/>
            <person name="Hayward A."/>
            <person name="Shaw L.M."/>
            <person name="Masouleh A.K."/>
            <person name="Furtado A."/>
            <person name="Henry R.J."/>
            <person name="Mitter N."/>
        </authorList>
    </citation>
    <scope>NUCLEOTIDE SEQUENCE [LARGE SCALE GENOMIC DNA]</scope>
    <source>
        <strain evidence="2">cv. Hass</strain>
    </source>
</reference>
<evidence type="ECO:0000313" key="2">
    <source>
        <dbReference type="Proteomes" id="UP001234297"/>
    </source>
</evidence>
<organism evidence="1 2">
    <name type="scientific">Persea americana</name>
    <name type="common">Avocado</name>
    <dbReference type="NCBI Taxonomy" id="3435"/>
    <lineage>
        <taxon>Eukaryota</taxon>
        <taxon>Viridiplantae</taxon>
        <taxon>Streptophyta</taxon>
        <taxon>Embryophyta</taxon>
        <taxon>Tracheophyta</taxon>
        <taxon>Spermatophyta</taxon>
        <taxon>Magnoliopsida</taxon>
        <taxon>Magnoliidae</taxon>
        <taxon>Laurales</taxon>
        <taxon>Lauraceae</taxon>
        <taxon>Persea</taxon>
    </lineage>
</organism>
<name>A0ACC2LE16_PERAE</name>
<evidence type="ECO:0000313" key="1">
    <source>
        <dbReference type="EMBL" id="KAJ8631505.1"/>
    </source>
</evidence>